<dbReference type="GO" id="GO:0003677">
    <property type="term" value="F:DNA binding"/>
    <property type="evidence" value="ECO:0007669"/>
    <property type="project" value="UniProtKB-KW"/>
</dbReference>
<dbReference type="InterPro" id="IPR050219">
    <property type="entry name" value="DnaG_primase"/>
</dbReference>
<dbReference type="CDD" id="cd03364">
    <property type="entry name" value="TOPRIM_DnaG_primases"/>
    <property type="match status" value="1"/>
</dbReference>
<keyword evidence="5 12" id="KW-0235">DNA replication</keyword>
<dbReference type="InterPro" id="IPR036977">
    <property type="entry name" value="DNA_primase_Znf_CHC2"/>
</dbReference>
<keyword evidence="8 12" id="KW-0862">Zinc</keyword>
<accession>A0A0G1K169</accession>
<evidence type="ECO:0000256" key="5">
    <source>
        <dbReference type="ARBA" id="ARBA00022705"/>
    </source>
</evidence>
<dbReference type="EMBL" id="LCJM01000045">
    <property type="protein sequence ID" value="KKT77293.1"/>
    <property type="molecule type" value="Genomic_DNA"/>
</dbReference>
<keyword evidence="4 12" id="KW-0548">Nucleotidyltransferase</keyword>
<dbReference type="SUPFAM" id="SSF56731">
    <property type="entry name" value="DNA primase core"/>
    <property type="match status" value="1"/>
</dbReference>
<dbReference type="GO" id="GO:0008270">
    <property type="term" value="F:zinc ion binding"/>
    <property type="evidence" value="ECO:0007669"/>
    <property type="project" value="UniProtKB-UniRule"/>
</dbReference>
<dbReference type="EC" id="2.7.7.101" evidence="12"/>
<keyword evidence="6 12" id="KW-0479">Metal-binding</keyword>
<dbReference type="NCBIfam" id="TIGR01391">
    <property type="entry name" value="dnaG"/>
    <property type="match status" value="1"/>
</dbReference>
<dbReference type="PIRSF" id="PIRSF002811">
    <property type="entry name" value="DnaG"/>
    <property type="match status" value="1"/>
</dbReference>
<sequence>MSSPVEEIKKRVDIVDLIGSYIRLSKAGANFKAVCPFHNEKTPSFYVSPSREIFHCFGCNAGGDVFRFVSMIEGVEFPEALSILAGRAGVVLKREDPRISGERKRLLSLIDDAAKYFESELAGNGPAKEYLRTRGLKEGTVRSFRLGFVPDGWENLFGHLSQKGYKPEEIAKAGLALQSSNPNSGTKFYDRFRSRIMFPISDSSGRVVGFSGRIFNKETNEGKYINTPNTVLYDKSKILYLWDRAKNEARKENTCIVVEGQMDALMSHQAGITNTVATSGTAFGSAHLSIIKRLASKLLLAFDNDEAGEVASKRAYELALDSGFEVHVIDVPEGKDPAETLAFDPGLWSGAIKNAKPVIAFFLDNLEKKFGGDLHKIRTEARTAVLPYIARFSSEIEKAHWVQETAKILQLKEDPLWEEIKKIRVQGRAGDFSAKETKVVDVEQKTRRHLVEERILGMLVWKTGTSFGVEANLKDLFSKENSLMLEAVLAGKSDFETALSKLALEAELLYGDADNMEAEMKNLASELERETVRAKLESLSEEIRKTEAAGERAKLAEYLNEFQETSRKLNYLWQEAKLKK</sequence>
<dbReference type="Pfam" id="PF13155">
    <property type="entry name" value="Toprim_2"/>
    <property type="match status" value="1"/>
</dbReference>
<comment type="caution">
    <text evidence="17">The sequence shown here is derived from an EMBL/GenBank/DDBJ whole genome shotgun (WGS) entry which is preliminary data.</text>
</comment>
<dbReference type="InterPro" id="IPR002694">
    <property type="entry name" value="Znf_CHC2"/>
</dbReference>
<dbReference type="AlphaFoldDB" id="A0A0G1K169"/>
<dbReference type="PATRIC" id="fig|1618657.3.peg.470"/>
<dbReference type="InterPro" id="IPR013264">
    <property type="entry name" value="DNAG_N"/>
</dbReference>
<feature type="domain" description="Toprim" evidence="16">
    <location>
        <begin position="253"/>
        <end position="334"/>
    </location>
</feature>
<dbReference type="InterPro" id="IPR034151">
    <property type="entry name" value="TOPRIM_DnaG_bac"/>
</dbReference>
<keyword evidence="2 12" id="KW-0639">Primosome</keyword>
<evidence type="ECO:0000256" key="14">
    <source>
        <dbReference type="PIRSR" id="PIRSR002811-1"/>
    </source>
</evidence>
<evidence type="ECO:0000256" key="7">
    <source>
        <dbReference type="ARBA" id="ARBA00022771"/>
    </source>
</evidence>
<protein>
    <recommendedName>
        <fullName evidence="12 13">DNA primase</fullName>
        <ecNumber evidence="12">2.7.7.101</ecNumber>
    </recommendedName>
</protein>
<evidence type="ECO:0000256" key="12">
    <source>
        <dbReference type="HAMAP-Rule" id="MF_00974"/>
    </source>
</evidence>
<evidence type="ECO:0000313" key="18">
    <source>
        <dbReference type="Proteomes" id="UP000034889"/>
    </source>
</evidence>
<keyword evidence="10 12" id="KW-0238">DNA-binding</keyword>
<evidence type="ECO:0000256" key="10">
    <source>
        <dbReference type="ARBA" id="ARBA00023125"/>
    </source>
</evidence>
<evidence type="ECO:0000256" key="1">
    <source>
        <dbReference type="ARBA" id="ARBA00022478"/>
    </source>
</evidence>
<dbReference type="Gene3D" id="3.40.1360.10">
    <property type="match status" value="1"/>
</dbReference>
<feature type="coiled-coil region" evidence="15">
    <location>
        <begin position="506"/>
        <end position="556"/>
    </location>
</feature>
<evidence type="ECO:0000259" key="16">
    <source>
        <dbReference type="PROSITE" id="PS50880"/>
    </source>
</evidence>
<keyword evidence="1 12" id="KW-0240">DNA-directed RNA polymerase</keyword>
<evidence type="ECO:0000256" key="13">
    <source>
        <dbReference type="PIRNR" id="PIRNR002811"/>
    </source>
</evidence>
<comment type="catalytic activity">
    <reaction evidence="12">
        <text>ssDNA + n NTP = ssDNA/pppN(pN)n-1 hybrid + (n-1) diphosphate.</text>
        <dbReference type="EC" id="2.7.7.101"/>
    </reaction>
</comment>
<dbReference type="SMART" id="SM00493">
    <property type="entry name" value="TOPRIM"/>
    <property type="match status" value="1"/>
</dbReference>
<reference evidence="17 18" key="1">
    <citation type="journal article" date="2015" name="Nature">
        <title>rRNA introns, odd ribosomes, and small enigmatic genomes across a large radiation of phyla.</title>
        <authorList>
            <person name="Brown C.T."/>
            <person name="Hug L.A."/>
            <person name="Thomas B.C."/>
            <person name="Sharon I."/>
            <person name="Castelle C.J."/>
            <person name="Singh A."/>
            <person name="Wilkins M.J."/>
            <person name="Williams K.H."/>
            <person name="Banfield J.F."/>
        </authorList>
    </citation>
    <scope>NUCLEOTIDE SEQUENCE [LARGE SCALE GENOMIC DNA]</scope>
</reference>
<dbReference type="SMART" id="SM00400">
    <property type="entry name" value="ZnF_CHCC"/>
    <property type="match status" value="1"/>
</dbReference>
<dbReference type="InterPro" id="IPR030846">
    <property type="entry name" value="DnaG_bac"/>
</dbReference>
<evidence type="ECO:0000256" key="2">
    <source>
        <dbReference type="ARBA" id="ARBA00022515"/>
    </source>
</evidence>
<comment type="subunit">
    <text evidence="12">Monomer. Interacts with DnaB.</text>
</comment>
<dbReference type="Proteomes" id="UP000034889">
    <property type="component" value="Unassembled WGS sequence"/>
</dbReference>
<proteinExistence type="inferred from homology"/>
<dbReference type="InterPro" id="IPR037068">
    <property type="entry name" value="DNA_primase_core_N_sf"/>
</dbReference>
<dbReference type="PROSITE" id="PS50880">
    <property type="entry name" value="TOPRIM"/>
    <property type="match status" value="1"/>
</dbReference>
<gene>
    <name evidence="12" type="primary">dnaG</name>
    <name evidence="17" type="ORF">UW74_C0045G0004</name>
</gene>
<keyword evidence="9" id="KW-0460">Magnesium</keyword>
<dbReference type="FunFam" id="3.90.580.10:FF:000001">
    <property type="entry name" value="DNA primase"/>
    <property type="match status" value="1"/>
</dbReference>
<dbReference type="PANTHER" id="PTHR30313">
    <property type="entry name" value="DNA PRIMASE"/>
    <property type="match status" value="1"/>
</dbReference>
<dbReference type="InterPro" id="IPR006295">
    <property type="entry name" value="DNA_primase_DnaG"/>
</dbReference>
<dbReference type="GO" id="GO:1990077">
    <property type="term" value="C:primosome complex"/>
    <property type="evidence" value="ECO:0007669"/>
    <property type="project" value="UniProtKB-KW"/>
</dbReference>
<keyword evidence="15" id="KW-0175">Coiled coil</keyword>
<evidence type="ECO:0000256" key="9">
    <source>
        <dbReference type="ARBA" id="ARBA00022842"/>
    </source>
</evidence>
<comment type="cofactor">
    <cofactor evidence="12 13 14">
        <name>Zn(2+)</name>
        <dbReference type="ChEBI" id="CHEBI:29105"/>
    </cofactor>
    <text evidence="12 13 14">Binds 1 zinc ion per monomer.</text>
</comment>
<dbReference type="HAMAP" id="MF_00974">
    <property type="entry name" value="DNA_primase_DnaG"/>
    <property type="match status" value="1"/>
</dbReference>
<evidence type="ECO:0000256" key="6">
    <source>
        <dbReference type="ARBA" id="ARBA00022723"/>
    </source>
</evidence>
<dbReference type="GO" id="GO:0003899">
    <property type="term" value="F:DNA-directed RNA polymerase activity"/>
    <property type="evidence" value="ECO:0007669"/>
    <property type="project" value="UniProtKB-UniRule"/>
</dbReference>
<dbReference type="GO" id="GO:0000428">
    <property type="term" value="C:DNA-directed RNA polymerase complex"/>
    <property type="evidence" value="ECO:0007669"/>
    <property type="project" value="UniProtKB-KW"/>
</dbReference>
<comment type="similarity">
    <text evidence="12 13">Belongs to the DnaG primase family.</text>
</comment>
<dbReference type="GO" id="GO:0006269">
    <property type="term" value="P:DNA replication, synthesis of primer"/>
    <property type="evidence" value="ECO:0007669"/>
    <property type="project" value="UniProtKB-UniRule"/>
</dbReference>
<dbReference type="Gene3D" id="3.90.980.10">
    <property type="entry name" value="DNA primase, catalytic core, N-terminal domain"/>
    <property type="match status" value="1"/>
</dbReference>
<keyword evidence="7 12" id="KW-0863">Zinc-finger</keyword>
<organism evidence="17 18">
    <name type="scientific">Candidatus Giovannonibacteria bacterium GW2011_GWC2_44_8</name>
    <dbReference type="NCBI Taxonomy" id="1618657"/>
    <lineage>
        <taxon>Bacteria</taxon>
        <taxon>Candidatus Giovannoniibacteriota</taxon>
    </lineage>
</organism>
<dbReference type="PANTHER" id="PTHR30313:SF2">
    <property type="entry name" value="DNA PRIMASE"/>
    <property type="match status" value="1"/>
</dbReference>
<dbReference type="Pfam" id="PF08275">
    <property type="entry name" value="DNAG_N"/>
    <property type="match status" value="1"/>
</dbReference>
<feature type="zinc finger region" description="CHC2-type" evidence="12 14">
    <location>
        <begin position="35"/>
        <end position="59"/>
    </location>
</feature>
<dbReference type="InterPro" id="IPR006171">
    <property type="entry name" value="TOPRIM_dom"/>
</dbReference>
<evidence type="ECO:0000256" key="11">
    <source>
        <dbReference type="ARBA" id="ARBA00023163"/>
    </source>
</evidence>
<evidence type="ECO:0000256" key="8">
    <source>
        <dbReference type="ARBA" id="ARBA00022833"/>
    </source>
</evidence>
<keyword evidence="11 12" id="KW-0804">Transcription</keyword>
<dbReference type="SUPFAM" id="SSF57783">
    <property type="entry name" value="Zinc beta-ribbon"/>
    <property type="match status" value="1"/>
</dbReference>
<evidence type="ECO:0000256" key="3">
    <source>
        <dbReference type="ARBA" id="ARBA00022679"/>
    </source>
</evidence>
<evidence type="ECO:0000313" key="17">
    <source>
        <dbReference type="EMBL" id="KKT77293.1"/>
    </source>
</evidence>
<comment type="domain">
    <text evidence="12">Contains an N-terminal zinc-binding domain, a central core domain that contains the primase activity, and a C-terminal DnaB-binding domain.</text>
</comment>
<keyword evidence="3 12" id="KW-0808">Transferase</keyword>
<dbReference type="Gene3D" id="3.90.580.10">
    <property type="entry name" value="Zinc finger, CHC2-type domain"/>
    <property type="match status" value="1"/>
</dbReference>
<name>A0A0G1K169_9BACT</name>
<dbReference type="Pfam" id="PF01807">
    <property type="entry name" value="Zn_ribbon_DnaG"/>
    <property type="match status" value="1"/>
</dbReference>
<evidence type="ECO:0000256" key="4">
    <source>
        <dbReference type="ARBA" id="ARBA00022695"/>
    </source>
</evidence>
<evidence type="ECO:0000256" key="15">
    <source>
        <dbReference type="SAM" id="Coils"/>
    </source>
</evidence>
<dbReference type="GO" id="GO:0005737">
    <property type="term" value="C:cytoplasm"/>
    <property type="evidence" value="ECO:0007669"/>
    <property type="project" value="TreeGrafter"/>
</dbReference>
<comment type="function">
    <text evidence="12 13">RNA polymerase that catalyzes the synthesis of short RNA molecules used as primers for DNA polymerase during DNA replication.</text>
</comment>